<reference evidence="1" key="1">
    <citation type="submission" date="2020-05" db="EMBL/GenBank/DDBJ databases">
        <authorList>
            <person name="Chiriac C."/>
            <person name="Salcher M."/>
            <person name="Ghai R."/>
            <person name="Kavagutti S V."/>
        </authorList>
    </citation>
    <scope>NUCLEOTIDE SEQUENCE</scope>
</reference>
<dbReference type="AlphaFoldDB" id="A0A6J6F3G1"/>
<gene>
    <name evidence="1" type="ORF">UFOPK1766_00522</name>
</gene>
<accession>A0A6J6F3G1</accession>
<organism evidence="1">
    <name type="scientific">freshwater metagenome</name>
    <dbReference type="NCBI Taxonomy" id="449393"/>
    <lineage>
        <taxon>unclassified sequences</taxon>
        <taxon>metagenomes</taxon>
        <taxon>ecological metagenomes</taxon>
    </lineage>
</organism>
<name>A0A6J6F3G1_9ZZZZ</name>
<sequence>MIKRALLLAKVFELSTLKLATVERYFFFPTKAMARYWPSALIAVATVVIRQEPTAEAVVLRGVSFQAIPSKLWMVTLALDAGLT</sequence>
<evidence type="ECO:0000313" key="1">
    <source>
        <dbReference type="EMBL" id="CAB4582139.1"/>
    </source>
</evidence>
<proteinExistence type="predicted"/>
<dbReference type="EMBL" id="CAEZTW010000080">
    <property type="protein sequence ID" value="CAB4582139.1"/>
    <property type="molecule type" value="Genomic_DNA"/>
</dbReference>
<protein>
    <submittedName>
        <fullName evidence="1">Unannotated protein</fullName>
    </submittedName>
</protein>